<dbReference type="InterPro" id="IPR036396">
    <property type="entry name" value="Cyt_P450_sf"/>
</dbReference>
<dbReference type="Proteomes" id="UP001480595">
    <property type="component" value="Unassembled WGS sequence"/>
</dbReference>
<evidence type="ECO:0000256" key="8">
    <source>
        <dbReference type="SAM" id="MobiDB-lite"/>
    </source>
</evidence>
<keyword evidence="6" id="KW-0408">Iron</keyword>
<protein>
    <submittedName>
        <fullName evidence="9">Cytochrome P450 monooxygenase apf7</fullName>
    </submittedName>
</protein>
<feature type="compositionally biased region" description="Low complexity" evidence="8">
    <location>
        <begin position="13"/>
        <end position="23"/>
    </location>
</feature>
<dbReference type="Pfam" id="PF00067">
    <property type="entry name" value="p450"/>
    <property type="match status" value="1"/>
</dbReference>
<gene>
    <name evidence="9" type="ORF">PG994_005391</name>
</gene>
<organism evidence="9 10">
    <name type="scientific">Apiospora phragmitis</name>
    <dbReference type="NCBI Taxonomy" id="2905665"/>
    <lineage>
        <taxon>Eukaryota</taxon>
        <taxon>Fungi</taxon>
        <taxon>Dikarya</taxon>
        <taxon>Ascomycota</taxon>
        <taxon>Pezizomycotina</taxon>
        <taxon>Sordariomycetes</taxon>
        <taxon>Xylariomycetidae</taxon>
        <taxon>Amphisphaeriales</taxon>
        <taxon>Apiosporaceae</taxon>
        <taxon>Apiospora</taxon>
    </lineage>
</organism>
<evidence type="ECO:0000256" key="2">
    <source>
        <dbReference type="ARBA" id="ARBA00010617"/>
    </source>
</evidence>
<keyword evidence="3" id="KW-0349">Heme</keyword>
<evidence type="ECO:0000313" key="9">
    <source>
        <dbReference type="EMBL" id="KAK8068775.1"/>
    </source>
</evidence>
<evidence type="ECO:0000256" key="3">
    <source>
        <dbReference type="ARBA" id="ARBA00022617"/>
    </source>
</evidence>
<name>A0ABR1VC49_9PEZI</name>
<evidence type="ECO:0000256" key="1">
    <source>
        <dbReference type="ARBA" id="ARBA00001971"/>
    </source>
</evidence>
<feature type="compositionally biased region" description="Polar residues" evidence="8">
    <location>
        <begin position="1"/>
        <end position="12"/>
    </location>
</feature>
<dbReference type="InterPro" id="IPR001128">
    <property type="entry name" value="Cyt_P450"/>
</dbReference>
<comment type="cofactor">
    <cofactor evidence="1">
        <name>heme</name>
        <dbReference type="ChEBI" id="CHEBI:30413"/>
    </cofactor>
</comment>
<dbReference type="PANTHER" id="PTHR24305">
    <property type="entry name" value="CYTOCHROME P450"/>
    <property type="match status" value="1"/>
</dbReference>
<proteinExistence type="inferred from homology"/>
<evidence type="ECO:0000256" key="5">
    <source>
        <dbReference type="ARBA" id="ARBA00023002"/>
    </source>
</evidence>
<dbReference type="EMBL" id="JAQQWL010000006">
    <property type="protein sequence ID" value="KAK8068775.1"/>
    <property type="molecule type" value="Genomic_DNA"/>
</dbReference>
<dbReference type="GO" id="GO:0004497">
    <property type="term" value="F:monooxygenase activity"/>
    <property type="evidence" value="ECO:0007669"/>
    <property type="project" value="UniProtKB-KW"/>
</dbReference>
<keyword evidence="10" id="KW-1185">Reference proteome</keyword>
<dbReference type="InterPro" id="IPR050121">
    <property type="entry name" value="Cytochrome_P450_monoxygenase"/>
</dbReference>
<keyword evidence="5" id="KW-0560">Oxidoreductase</keyword>
<dbReference type="Gene3D" id="1.10.630.10">
    <property type="entry name" value="Cytochrome P450"/>
    <property type="match status" value="1"/>
</dbReference>
<keyword evidence="7 9" id="KW-0503">Monooxygenase</keyword>
<evidence type="ECO:0000256" key="7">
    <source>
        <dbReference type="ARBA" id="ARBA00023033"/>
    </source>
</evidence>
<evidence type="ECO:0000313" key="10">
    <source>
        <dbReference type="Proteomes" id="UP001480595"/>
    </source>
</evidence>
<evidence type="ECO:0000256" key="6">
    <source>
        <dbReference type="ARBA" id="ARBA00023004"/>
    </source>
</evidence>
<keyword evidence="4" id="KW-0479">Metal-binding</keyword>
<evidence type="ECO:0000256" key="4">
    <source>
        <dbReference type="ARBA" id="ARBA00022723"/>
    </source>
</evidence>
<sequence>MTSSAVTRSGSDTTATAISTTLLLPPPKPRRVRAAAARGPPLFTAVEDPRRRPRLAACRWLRACIDEAMRMSPSVSGLLPCQVRAPLSVDIAGRAFPPGTDLGVAHYAIHHNEELYPDSFAYLPAALAARAGGGGWRDGRGGRSAGRAGAEWVLPVQHRAEGVRG</sequence>
<comment type="caution">
    <text evidence="9">The sequence shown here is derived from an EMBL/GenBank/DDBJ whole genome shotgun (WGS) entry which is preliminary data.</text>
</comment>
<comment type="similarity">
    <text evidence="2">Belongs to the cytochrome P450 family.</text>
</comment>
<reference evidence="9 10" key="1">
    <citation type="submission" date="2023-01" db="EMBL/GenBank/DDBJ databases">
        <title>Analysis of 21 Apiospora genomes using comparative genomics revels a genus with tremendous synthesis potential of carbohydrate active enzymes and secondary metabolites.</title>
        <authorList>
            <person name="Sorensen T."/>
        </authorList>
    </citation>
    <scope>NUCLEOTIDE SEQUENCE [LARGE SCALE GENOMIC DNA]</scope>
    <source>
        <strain evidence="9 10">CBS 135458</strain>
    </source>
</reference>
<dbReference type="GeneID" id="92089863"/>
<feature type="region of interest" description="Disordered" evidence="8">
    <location>
        <begin position="1"/>
        <end position="31"/>
    </location>
</feature>
<dbReference type="SUPFAM" id="SSF48264">
    <property type="entry name" value="Cytochrome P450"/>
    <property type="match status" value="1"/>
</dbReference>
<accession>A0ABR1VC49</accession>
<dbReference type="PANTHER" id="PTHR24305:SF237">
    <property type="entry name" value="CYTOCHROME P450 MONOOXYGENASE ATNE-RELATED"/>
    <property type="match status" value="1"/>
</dbReference>
<dbReference type="RefSeq" id="XP_066716069.1">
    <property type="nucleotide sequence ID" value="XM_066856800.1"/>
</dbReference>